<feature type="domain" description="Type II secretion system protein GspF" evidence="11">
    <location>
        <begin position="278"/>
        <end position="400"/>
    </location>
</feature>
<dbReference type="RefSeq" id="WP_068900731.1">
    <property type="nucleotide sequence ID" value="NZ_JBHUIF010000019.1"/>
</dbReference>
<evidence type="ECO:0000256" key="1">
    <source>
        <dbReference type="ARBA" id="ARBA00004429"/>
    </source>
</evidence>
<dbReference type="InterPro" id="IPR003004">
    <property type="entry name" value="GspF/PilC"/>
</dbReference>
<evidence type="ECO:0000313" key="12">
    <source>
        <dbReference type="EMBL" id="ODA34077.1"/>
    </source>
</evidence>
<evidence type="ECO:0000256" key="10">
    <source>
        <dbReference type="SAM" id="Phobius"/>
    </source>
</evidence>
<proteinExistence type="inferred from homology"/>
<dbReference type="PRINTS" id="PR00812">
    <property type="entry name" value="BCTERIALGSPF"/>
</dbReference>
<dbReference type="PANTHER" id="PTHR30012:SF7">
    <property type="entry name" value="PROTEIN TRANSPORT PROTEIN HOFC HOMOLOG"/>
    <property type="match status" value="1"/>
</dbReference>
<evidence type="ECO:0000256" key="2">
    <source>
        <dbReference type="ARBA" id="ARBA00005745"/>
    </source>
</evidence>
<dbReference type="Pfam" id="PF00482">
    <property type="entry name" value="T2SSF"/>
    <property type="match status" value="2"/>
</dbReference>
<accession>A0A1C3ELF0</accession>
<dbReference type="InterPro" id="IPR042094">
    <property type="entry name" value="T2SS_GspF_sf"/>
</dbReference>
<comment type="similarity">
    <text evidence="2 9">Belongs to the GSP F family.</text>
</comment>
<evidence type="ECO:0000256" key="3">
    <source>
        <dbReference type="ARBA" id="ARBA00022448"/>
    </source>
</evidence>
<dbReference type="InterPro" id="IPR018076">
    <property type="entry name" value="T2SS_GspF_dom"/>
</dbReference>
<dbReference type="FunFam" id="1.20.81.30:FF:000001">
    <property type="entry name" value="Type II secretion system protein F"/>
    <property type="match status" value="2"/>
</dbReference>
<dbReference type="EMBL" id="LYBM01000010">
    <property type="protein sequence ID" value="ODA34077.1"/>
    <property type="molecule type" value="Genomic_DNA"/>
</dbReference>
<keyword evidence="5" id="KW-0997">Cell inner membrane</keyword>
<feature type="domain" description="Type II secretion system protein GspF" evidence="11">
    <location>
        <begin position="74"/>
        <end position="197"/>
    </location>
</feature>
<gene>
    <name evidence="12" type="ORF">A8L45_07280</name>
</gene>
<dbReference type="GO" id="GO:0005886">
    <property type="term" value="C:plasma membrane"/>
    <property type="evidence" value="ECO:0007669"/>
    <property type="project" value="UniProtKB-SubCell"/>
</dbReference>
<keyword evidence="7 10" id="KW-1133">Transmembrane helix</keyword>
<dbReference type="InterPro" id="IPR001992">
    <property type="entry name" value="T2SS_GspF/T4SS_PilC_CS"/>
</dbReference>
<dbReference type="Proteomes" id="UP000094936">
    <property type="component" value="Unassembled WGS sequence"/>
</dbReference>
<evidence type="ECO:0000256" key="4">
    <source>
        <dbReference type="ARBA" id="ARBA00022475"/>
    </source>
</evidence>
<organism evidence="12 13">
    <name type="scientific">Veronia pacifica</name>
    <dbReference type="NCBI Taxonomy" id="1080227"/>
    <lineage>
        <taxon>Bacteria</taxon>
        <taxon>Pseudomonadati</taxon>
        <taxon>Pseudomonadota</taxon>
        <taxon>Gammaproteobacteria</taxon>
        <taxon>Vibrionales</taxon>
        <taxon>Vibrionaceae</taxon>
        <taxon>Veronia</taxon>
    </lineage>
</organism>
<evidence type="ECO:0000256" key="5">
    <source>
        <dbReference type="ARBA" id="ARBA00022519"/>
    </source>
</evidence>
<dbReference type="GO" id="GO:0015628">
    <property type="term" value="P:protein secretion by the type II secretion system"/>
    <property type="evidence" value="ECO:0007669"/>
    <property type="project" value="TreeGrafter"/>
</dbReference>
<comment type="subcellular location">
    <subcellularLocation>
        <location evidence="1 9">Cell inner membrane</location>
        <topology evidence="1 9">Multi-pass membrane protein</topology>
    </subcellularLocation>
</comment>
<dbReference type="OrthoDB" id="9805682at2"/>
<evidence type="ECO:0000256" key="8">
    <source>
        <dbReference type="ARBA" id="ARBA00023136"/>
    </source>
</evidence>
<feature type="transmembrane region" description="Helical" evidence="10">
    <location>
        <begin position="175"/>
        <end position="197"/>
    </location>
</feature>
<keyword evidence="6 9" id="KW-0812">Transmembrane</keyword>
<evidence type="ECO:0000256" key="9">
    <source>
        <dbReference type="RuleBase" id="RU003923"/>
    </source>
</evidence>
<keyword evidence="4" id="KW-1003">Cell membrane</keyword>
<feature type="transmembrane region" description="Helical" evidence="10">
    <location>
        <begin position="217"/>
        <end position="245"/>
    </location>
</feature>
<keyword evidence="13" id="KW-1185">Reference proteome</keyword>
<evidence type="ECO:0000313" key="13">
    <source>
        <dbReference type="Proteomes" id="UP000094936"/>
    </source>
</evidence>
<evidence type="ECO:0000256" key="6">
    <source>
        <dbReference type="ARBA" id="ARBA00022692"/>
    </source>
</evidence>
<sequence length="409" mass="45356">MSKIIKKQKLSAFHWRGTTRTGKKVKGQMLSVDESDVRDALSSQQIKIQKIRRRNASSFQLRKHTAKAEDITLFSRQMATMLTAGVPMVQALQLVRSSCKKAGMKYIIAQICQQIESGSSLSQAFLTSSPLFDNFFCDLVFTGEMTGQLDTVFDRISLQREKQENMRRKVKKAMIYPAIVSMVAVGVTILLLLFVIPQFEQVFASFNAELPWFTQQILAASGFITKHGITIAVLTIIGIILCHVAHKKYFNFRLKLSRFSLKLPIFGDVFTKASVSRFSRTLATTFSAGIPLLSGLESSAKTAGNLHIQQVVEEIQKKTAAGQPMHIAIRDSGAFPELVTQMVMIGEESGSLDDMLNKVATIYEEDVDNTVDNLGKIIEPMIILFLGGVIGSLVIGMYLPIFNLMSVIG</sequence>
<dbReference type="PANTHER" id="PTHR30012">
    <property type="entry name" value="GENERAL SECRETION PATHWAY PROTEIN"/>
    <property type="match status" value="1"/>
</dbReference>
<evidence type="ECO:0000259" key="11">
    <source>
        <dbReference type="Pfam" id="PF00482"/>
    </source>
</evidence>
<evidence type="ECO:0000256" key="7">
    <source>
        <dbReference type="ARBA" id="ARBA00022989"/>
    </source>
</evidence>
<comment type="caution">
    <text evidence="12">The sequence shown here is derived from an EMBL/GenBank/DDBJ whole genome shotgun (WGS) entry which is preliminary data.</text>
</comment>
<feature type="transmembrane region" description="Helical" evidence="10">
    <location>
        <begin position="382"/>
        <end position="401"/>
    </location>
</feature>
<keyword evidence="8 10" id="KW-0472">Membrane</keyword>
<keyword evidence="3 9" id="KW-0813">Transport</keyword>
<dbReference type="AlphaFoldDB" id="A0A1C3ELF0"/>
<dbReference type="Gene3D" id="1.20.81.30">
    <property type="entry name" value="Type II secretion system (T2SS), domain F"/>
    <property type="match status" value="2"/>
</dbReference>
<dbReference type="STRING" id="1080227.A8L45_07280"/>
<protein>
    <submittedName>
        <fullName evidence="12">Type II secretion system protein F</fullName>
    </submittedName>
</protein>
<dbReference type="PROSITE" id="PS00874">
    <property type="entry name" value="T2SP_F"/>
    <property type="match status" value="1"/>
</dbReference>
<reference evidence="12 13" key="1">
    <citation type="submission" date="2016-05" db="EMBL/GenBank/DDBJ databases">
        <title>Genomic Taxonomy of the Vibrionaceae.</title>
        <authorList>
            <person name="Gomez-Gil B."/>
            <person name="Enciso-Ibarra J."/>
        </authorList>
    </citation>
    <scope>NUCLEOTIDE SEQUENCE [LARGE SCALE GENOMIC DNA]</scope>
    <source>
        <strain evidence="12 13">CAIM 1920</strain>
    </source>
</reference>
<name>A0A1C3ELF0_9GAMM</name>